<accession>A0ABR2T4W0</accession>
<organism evidence="1 2">
    <name type="scientific">Hibiscus sabdariffa</name>
    <name type="common">roselle</name>
    <dbReference type="NCBI Taxonomy" id="183260"/>
    <lineage>
        <taxon>Eukaryota</taxon>
        <taxon>Viridiplantae</taxon>
        <taxon>Streptophyta</taxon>
        <taxon>Embryophyta</taxon>
        <taxon>Tracheophyta</taxon>
        <taxon>Spermatophyta</taxon>
        <taxon>Magnoliopsida</taxon>
        <taxon>eudicotyledons</taxon>
        <taxon>Gunneridae</taxon>
        <taxon>Pentapetalae</taxon>
        <taxon>rosids</taxon>
        <taxon>malvids</taxon>
        <taxon>Malvales</taxon>
        <taxon>Malvaceae</taxon>
        <taxon>Malvoideae</taxon>
        <taxon>Hibiscus</taxon>
    </lineage>
</organism>
<dbReference type="EMBL" id="JBBPBN010000009">
    <property type="protein sequence ID" value="KAK9032274.1"/>
    <property type="molecule type" value="Genomic_DNA"/>
</dbReference>
<protein>
    <recommendedName>
        <fullName evidence="3">RNase H type-1 domain-containing protein</fullName>
    </recommendedName>
</protein>
<proteinExistence type="predicted"/>
<evidence type="ECO:0000313" key="1">
    <source>
        <dbReference type="EMBL" id="KAK9032274.1"/>
    </source>
</evidence>
<dbReference type="Proteomes" id="UP001396334">
    <property type="component" value="Unassembled WGS sequence"/>
</dbReference>
<comment type="caution">
    <text evidence="1">The sequence shown here is derived from an EMBL/GenBank/DDBJ whole genome shotgun (WGS) entry which is preliminary data.</text>
</comment>
<keyword evidence="2" id="KW-1185">Reference proteome</keyword>
<evidence type="ECO:0000313" key="2">
    <source>
        <dbReference type="Proteomes" id="UP001396334"/>
    </source>
</evidence>
<gene>
    <name evidence="1" type="ORF">V6N11_056547</name>
</gene>
<sequence>MLQCPLLIGNSALVGSILRLLSKDWSVAMNHIGRENNGVTDMLAKQGCGLSLDSTIFTMAPVDVACFVENEQRNSSPVDASPLIIGHEVLFDLGRPG</sequence>
<reference evidence="1 2" key="1">
    <citation type="journal article" date="2024" name="G3 (Bethesda)">
        <title>Genome assembly of Hibiscus sabdariffa L. provides insights into metabolisms of medicinal natural products.</title>
        <authorList>
            <person name="Kim T."/>
        </authorList>
    </citation>
    <scope>NUCLEOTIDE SEQUENCE [LARGE SCALE GENOMIC DNA]</scope>
    <source>
        <strain evidence="1">TK-2024</strain>
        <tissue evidence="1">Old leaves</tissue>
    </source>
</reference>
<name>A0ABR2T4W0_9ROSI</name>
<evidence type="ECO:0008006" key="3">
    <source>
        <dbReference type="Google" id="ProtNLM"/>
    </source>
</evidence>